<evidence type="ECO:0000256" key="4">
    <source>
        <dbReference type="ARBA" id="ARBA00023242"/>
    </source>
</evidence>
<accession>A0A5J4WVQ4</accession>
<reference evidence="6 7" key="1">
    <citation type="submission" date="2019-03" db="EMBL/GenBank/DDBJ databases">
        <title>Single cell metagenomics reveals metabolic interactions within the superorganism composed of flagellate Streblomastix strix and complex community of Bacteroidetes bacteria on its surface.</title>
        <authorList>
            <person name="Treitli S.C."/>
            <person name="Kolisko M."/>
            <person name="Husnik F."/>
            <person name="Keeling P."/>
            <person name="Hampl V."/>
        </authorList>
    </citation>
    <scope>NUCLEOTIDE SEQUENCE [LARGE SCALE GENOMIC DNA]</scope>
    <source>
        <strain evidence="6">ST1C</strain>
    </source>
</reference>
<evidence type="ECO:0000256" key="5">
    <source>
        <dbReference type="SAM" id="MobiDB-lite"/>
    </source>
</evidence>
<dbReference type="OrthoDB" id="5836119at2759"/>
<evidence type="ECO:0000313" key="6">
    <source>
        <dbReference type="EMBL" id="KAA6398445.1"/>
    </source>
</evidence>
<evidence type="ECO:0000256" key="2">
    <source>
        <dbReference type="ARBA" id="ARBA00022478"/>
    </source>
</evidence>
<keyword evidence="3" id="KW-0804">Transcription</keyword>
<feature type="region of interest" description="Disordered" evidence="5">
    <location>
        <begin position="73"/>
        <end position="121"/>
    </location>
</feature>
<name>A0A5J4WVQ4_9EUKA</name>
<dbReference type="Pfam" id="PF05132">
    <property type="entry name" value="RNA_pol_Rpc4"/>
    <property type="match status" value="1"/>
</dbReference>
<proteinExistence type="predicted"/>
<dbReference type="Proteomes" id="UP000324800">
    <property type="component" value="Unassembled WGS sequence"/>
</dbReference>
<keyword evidence="2" id="KW-0240">DNA-directed RNA polymerase</keyword>
<comment type="subcellular location">
    <subcellularLocation>
        <location evidence="1">Nucleus</location>
    </subcellularLocation>
</comment>
<dbReference type="GO" id="GO:0005666">
    <property type="term" value="C:RNA polymerase III complex"/>
    <property type="evidence" value="ECO:0007669"/>
    <property type="project" value="InterPro"/>
</dbReference>
<evidence type="ECO:0000256" key="3">
    <source>
        <dbReference type="ARBA" id="ARBA00023163"/>
    </source>
</evidence>
<evidence type="ECO:0000313" key="7">
    <source>
        <dbReference type="Proteomes" id="UP000324800"/>
    </source>
</evidence>
<dbReference type="GO" id="GO:0042797">
    <property type="term" value="P:tRNA transcription by RNA polymerase III"/>
    <property type="evidence" value="ECO:0007669"/>
    <property type="project" value="TreeGrafter"/>
</dbReference>
<protein>
    <submittedName>
        <fullName evidence="6">Uncharacterized protein</fullName>
    </submittedName>
</protein>
<dbReference type="GO" id="GO:0003677">
    <property type="term" value="F:DNA binding"/>
    <property type="evidence" value="ECO:0007669"/>
    <property type="project" value="InterPro"/>
</dbReference>
<evidence type="ECO:0000256" key="1">
    <source>
        <dbReference type="ARBA" id="ARBA00004123"/>
    </source>
</evidence>
<feature type="compositionally biased region" description="Low complexity" evidence="5">
    <location>
        <begin position="76"/>
        <end position="120"/>
    </location>
</feature>
<dbReference type="EMBL" id="SNRW01000954">
    <property type="protein sequence ID" value="KAA6398445.1"/>
    <property type="molecule type" value="Genomic_DNA"/>
</dbReference>
<dbReference type="InterPro" id="IPR007811">
    <property type="entry name" value="RPC4"/>
</dbReference>
<dbReference type="AlphaFoldDB" id="A0A5J4WVQ4"/>
<comment type="caution">
    <text evidence="6">The sequence shown here is derived from an EMBL/GenBank/DDBJ whole genome shotgun (WGS) entry which is preliminary data.</text>
</comment>
<organism evidence="6 7">
    <name type="scientific">Streblomastix strix</name>
    <dbReference type="NCBI Taxonomy" id="222440"/>
    <lineage>
        <taxon>Eukaryota</taxon>
        <taxon>Metamonada</taxon>
        <taxon>Preaxostyla</taxon>
        <taxon>Oxymonadida</taxon>
        <taxon>Streblomastigidae</taxon>
        <taxon>Streblomastix</taxon>
    </lineage>
</organism>
<dbReference type="PANTHER" id="PTHR13408:SF0">
    <property type="entry name" value="DNA-DIRECTED RNA POLYMERASE III SUBUNIT RPC4"/>
    <property type="match status" value="1"/>
</dbReference>
<sequence length="201" mass="22243">MILQDTRIILPVEKPFLLQMPSVLPFLTSSDSKANKEAYRKILENEASNRTQAITQPNVPQNIVQQRQIPPPLTIQSSSSFTQPSQSQMKQQTSQQQQQSSTAPMTSNQQSKPPTLLIPDTLPPTPIIGVGTGIMGILCVTRSGRIFIRIGENKFWVQNGAECTGAQHLIYMDKDRKSVADFGDVTLRLVCVPDIDNLGIK</sequence>
<dbReference type="PANTHER" id="PTHR13408">
    <property type="entry name" value="DNA-DIRECTED RNA POLYMERASE III"/>
    <property type="match status" value="1"/>
</dbReference>
<gene>
    <name evidence="6" type="ORF">EZS28_006032</name>
</gene>
<keyword evidence="4" id="KW-0539">Nucleus</keyword>